<dbReference type="VEuPathDB" id="FungiDB:AeMF1_014858"/>
<comment type="caution">
    <text evidence="2">The sequence shown here is derived from an EMBL/GenBank/DDBJ whole genome shotgun (WGS) entry which is preliminary data.</text>
</comment>
<dbReference type="AlphaFoldDB" id="A0A6G0WVP8"/>
<evidence type="ECO:0000313" key="3">
    <source>
        <dbReference type="Proteomes" id="UP000481153"/>
    </source>
</evidence>
<proteinExistence type="predicted"/>
<sequence length="691" mass="78501">MDGWKRRIDDTDDEDDDKSHSDDGSTMHKRKSFCTVRRELARRRLGDAQPVVTHKVADVHHTRQAPESIPNRANSPKRRVRREAIRFTLSDSEIEDSSTDSDEDGSSTDSTTSSAGVSKVPSAHKASINPAFPSKKTPDVNDAPMVTKPTPKSPKQRTMLYEDTNDLVEPSEDSQSKSKEMFVHDSTCLHSAEISPSSLQQSHQRAELPEGWKYHPNNCVGAWVAWYHGSKADPPLRHIYIDDVKHLKSKENLQNTALVMQELIAATGLTEDAITIMRKDAFADTFNKAFEKLYPNTDPRVNITSLAPTSLPTISKLWIEWFDGKPKPWGLMLAKEMPPELQGDHSNNTKLVAKLCEVAFYLGLVDAKEAVPKLSEEARNAILKPAFQAFVAQSGPTCHLTTESLCSAAKPFLQIKLDPEFRLGGKPFFPFMSIRTMWVRWFLGQDSTTSGIPYWRFKKWHEDSVDWIQKSKRGLDMLVQSALEHRLVESVKDLEAIQDEVALVDVFERALTFFRDQFVGSIKSRIHPLMFSSSVVRYLNPTCWKQHPDFVPTSQKEKETKESLQMSLSSTVLPADKSTPCHKMWWLWFRGDKRSEFVPFRHISSLSNASKEVMKALEDLVLDESFASSINAVETWGGKALMKLFDRVFPIFVMTFDTSVQSWIQPTTMCHVVQKHMTPALWRRHPNAKQN</sequence>
<feature type="compositionally biased region" description="Basic and acidic residues" evidence="1">
    <location>
        <begin position="36"/>
        <end position="46"/>
    </location>
</feature>
<organism evidence="2 3">
    <name type="scientific">Aphanomyces euteiches</name>
    <dbReference type="NCBI Taxonomy" id="100861"/>
    <lineage>
        <taxon>Eukaryota</taxon>
        <taxon>Sar</taxon>
        <taxon>Stramenopiles</taxon>
        <taxon>Oomycota</taxon>
        <taxon>Saprolegniomycetes</taxon>
        <taxon>Saprolegniales</taxon>
        <taxon>Verrucalvaceae</taxon>
        <taxon>Aphanomyces</taxon>
    </lineage>
</organism>
<protein>
    <submittedName>
        <fullName evidence="2">Uncharacterized protein</fullName>
    </submittedName>
</protein>
<keyword evidence="3" id="KW-1185">Reference proteome</keyword>
<dbReference type="Proteomes" id="UP000481153">
    <property type="component" value="Unassembled WGS sequence"/>
</dbReference>
<reference evidence="2 3" key="1">
    <citation type="submission" date="2019-07" db="EMBL/GenBank/DDBJ databases">
        <title>Genomics analysis of Aphanomyces spp. identifies a new class of oomycete effector associated with host adaptation.</title>
        <authorList>
            <person name="Gaulin E."/>
        </authorList>
    </citation>
    <scope>NUCLEOTIDE SEQUENCE [LARGE SCALE GENOMIC DNA]</scope>
    <source>
        <strain evidence="2 3">ATCC 201684</strain>
    </source>
</reference>
<dbReference type="EMBL" id="VJMJ01000141">
    <property type="protein sequence ID" value="KAF0731613.1"/>
    <property type="molecule type" value="Genomic_DNA"/>
</dbReference>
<gene>
    <name evidence="2" type="ORF">Ae201684_011233</name>
</gene>
<feature type="compositionally biased region" description="Basic and acidic residues" evidence="1">
    <location>
        <begin position="17"/>
        <end position="26"/>
    </location>
</feature>
<evidence type="ECO:0000313" key="2">
    <source>
        <dbReference type="EMBL" id="KAF0731613.1"/>
    </source>
</evidence>
<evidence type="ECO:0000256" key="1">
    <source>
        <dbReference type="SAM" id="MobiDB-lite"/>
    </source>
</evidence>
<name>A0A6G0WVP8_9STRA</name>
<feature type="compositionally biased region" description="Acidic residues" evidence="1">
    <location>
        <begin position="92"/>
        <end position="106"/>
    </location>
</feature>
<accession>A0A6G0WVP8</accession>
<feature type="region of interest" description="Disordered" evidence="1">
    <location>
        <begin position="1"/>
        <end position="159"/>
    </location>
</feature>
<dbReference type="VEuPathDB" id="FungiDB:AeMF1_014857"/>